<organism evidence="1 2">
    <name type="scientific">Mythimna loreyi</name>
    <dbReference type="NCBI Taxonomy" id="667449"/>
    <lineage>
        <taxon>Eukaryota</taxon>
        <taxon>Metazoa</taxon>
        <taxon>Ecdysozoa</taxon>
        <taxon>Arthropoda</taxon>
        <taxon>Hexapoda</taxon>
        <taxon>Insecta</taxon>
        <taxon>Pterygota</taxon>
        <taxon>Neoptera</taxon>
        <taxon>Endopterygota</taxon>
        <taxon>Lepidoptera</taxon>
        <taxon>Glossata</taxon>
        <taxon>Ditrysia</taxon>
        <taxon>Noctuoidea</taxon>
        <taxon>Noctuidae</taxon>
        <taxon>Noctuinae</taxon>
        <taxon>Hadenini</taxon>
        <taxon>Mythimna</taxon>
    </lineage>
</organism>
<accession>A0ACC2RAC7</accession>
<gene>
    <name evidence="1" type="ORF">PYW08_006685</name>
</gene>
<name>A0ACC2RAC7_9NEOP</name>
<keyword evidence="2" id="KW-1185">Reference proteome</keyword>
<dbReference type="EMBL" id="CM056778">
    <property type="protein sequence ID" value="KAJ8736029.1"/>
    <property type="molecule type" value="Genomic_DNA"/>
</dbReference>
<dbReference type="Proteomes" id="UP001231649">
    <property type="component" value="Chromosome 2"/>
</dbReference>
<comment type="caution">
    <text evidence="1">The sequence shown here is derived from an EMBL/GenBank/DDBJ whole genome shotgun (WGS) entry which is preliminary data.</text>
</comment>
<protein>
    <submittedName>
        <fullName evidence="1">Uncharacterized protein</fullName>
    </submittedName>
</protein>
<sequence>MIIEDLIKHKATKMKSLLIIASFVALALASPVHRDNIIASPAVVEFEPIAVGPAIVPQPIDTEPIAIGPAIIEGEPISVGPAMVDFEPVAVGPVIVETPVEVTPVQVVEEAVNEPSIPLVQIILNINGVTQVINAPISPVAEAIIPEPVQVVEVAPEPVAIGVPQLPSPVAVLPQPLN</sequence>
<proteinExistence type="predicted"/>
<evidence type="ECO:0000313" key="1">
    <source>
        <dbReference type="EMBL" id="KAJ8736029.1"/>
    </source>
</evidence>
<evidence type="ECO:0000313" key="2">
    <source>
        <dbReference type="Proteomes" id="UP001231649"/>
    </source>
</evidence>
<reference evidence="1" key="1">
    <citation type="submission" date="2023-03" db="EMBL/GenBank/DDBJ databases">
        <title>Chromosome-level genomes of two armyworms, Mythimna separata and Mythimna loreyi, provide insights into the biosynthesis and reception of sex pheromones.</title>
        <authorList>
            <person name="Zhao H."/>
        </authorList>
    </citation>
    <scope>NUCLEOTIDE SEQUENCE</scope>
    <source>
        <strain evidence="1">BeijingLab</strain>
    </source>
</reference>